<reference evidence="1 2" key="1">
    <citation type="journal article" date="2016" name="Mol. Biol. Evol.">
        <title>Comparative Genomics of Early-Diverging Mushroom-Forming Fungi Provides Insights into the Origins of Lignocellulose Decay Capabilities.</title>
        <authorList>
            <person name="Nagy L.G."/>
            <person name="Riley R."/>
            <person name="Tritt A."/>
            <person name="Adam C."/>
            <person name="Daum C."/>
            <person name="Floudas D."/>
            <person name="Sun H."/>
            <person name="Yadav J.S."/>
            <person name="Pangilinan J."/>
            <person name="Larsson K.H."/>
            <person name="Matsuura K."/>
            <person name="Barry K."/>
            <person name="Labutti K."/>
            <person name="Kuo R."/>
            <person name="Ohm R.A."/>
            <person name="Bhattacharya S.S."/>
            <person name="Shirouzu T."/>
            <person name="Yoshinaga Y."/>
            <person name="Martin F.M."/>
            <person name="Grigoriev I.V."/>
            <person name="Hibbett D.S."/>
        </authorList>
    </citation>
    <scope>NUCLEOTIDE SEQUENCE [LARGE SCALE GENOMIC DNA]</scope>
    <source>
        <strain evidence="1 2">HHB14362 ss-1</strain>
    </source>
</reference>
<dbReference type="OrthoDB" id="2205812at2759"/>
<feature type="non-terminal residue" evidence="1">
    <location>
        <position position="125"/>
    </location>
</feature>
<evidence type="ECO:0000313" key="2">
    <source>
        <dbReference type="Proteomes" id="UP000076761"/>
    </source>
</evidence>
<dbReference type="AlphaFoldDB" id="A0A165MMI6"/>
<protein>
    <submittedName>
        <fullName evidence="1">Uncharacterized protein</fullName>
    </submittedName>
</protein>
<feature type="non-terminal residue" evidence="1">
    <location>
        <position position="1"/>
    </location>
</feature>
<dbReference type="STRING" id="1314782.A0A165MMI6"/>
<dbReference type="InParanoid" id="A0A165MMI6"/>
<dbReference type="Proteomes" id="UP000076761">
    <property type="component" value="Unassembled WGS sequence"/>
</dbReference>
<sequence length="125" mass="13864">KTEIIPIGTATHCQAVTTNCHLHPEDEPLPPSIHIAKDGEAVHSLGTWIRNGVNNAVRDKISLTLLWIQCSHPTLRSKTIMVQWTIGGMSQYLSKVQGMPQDIKTALEKLPRAFIWTDALHPPIS</sequence>
<evidence type="ECO:0000313" key="1">
    <source>
        <dbReference type="EMBL" id="KZT18531.1"/>
    </source>
</evidence>
<dbReference type="EMBL" id="KV425674">
    <property type="protein sequence ID" value="KZT18531.1"/>
    <property type="molecule type" value="Genomic_DNA"/>
</dbReference>
<accession>A0A165MMI6</accession>
<name>A0A165MMI6_9AGAM</name>
<keyword evidence="2" id="KW-1185">Reference proteome</keyword>
<gene>
    <name evidence="1" type="ORF">NEOLEDRAFT_1045045</name>
</gene>
<organism evidence="1 2">
    <name type="scientific">Neolentinus lepideus HHB14362 ss-1</name>
    <dbReference type="NCBI Taxonomy" id="1314782"/>
    <lineage>
        <taxon>Eukaryota</taxon>
        <taxon>Fungi</taxon>
        <taxon>Dikarya</taxon>
        <taxon>Basidiomycota</taxon>
        <taxon>Agaricomycotina</taxon>
        <taxon>Agaricomycetes</taxon>
        <taxon>Gloeophyllales</taxon>
        <taxon>Gloeophyllaceae</taxon>
        <taxon>Neolentinus</taxon>
    </lineage>
</organism>
<proteinExistence type="predicted"/>